<organism evidence="1 2">
    <name type="scientific">uncultured phage cr273_1</name>
    <dbReference type="NCBI Taxonomy" id="2772095"/>
    <lineage>
        <taxon>Viruses</taxon>
        <taxon>Duplodnaviria</taxon>
        <taxon>Heunggongvirae</taxon>
        <taxon>Uroviricota</taxon>
        <taxon>Caudoviricetes</taxon>
        <taxon>Crassvirales</taxon>
        <taxon>Suoliviridae</taxon>
        <taxon>Oafivirinae</taxon>
        <taxon>Buhlduvirus</taxon>
        <taxon>Buhlduvirus animalis</taxon>
    </lineage>
</organism>
<dbReference type="RefSeq" id="YP_010113518.1">
    <property type="nucleotide sequence ID" value="NC_055904.1"/>
</dbReference>
<name>A0A7M1RU54_9CAUD</name>
<dbReference type="Proteomes" id="UP000593824">
    <property type="component" value="Segment"/>
</dbReference>
<evidence type="ECO:0000313" key="2">
    <source>
        <dbReference type="Proteomes" id="UP000593824"/>
    </source>
</evidence>
<dbReference type="EMBL" id="MT774411">
    <property type="protein sequence ID" value="QOR57878.1"/>
    <property type="molecule type" value="Genomic_DNA"/>
</dbReference>
<proteinExistence type="predicted"/>
<sequence>MTNQETTARSNKTIFINSGEKAVIFDYDKNEARQLRTCMTSIDWMYVAPDDCEVRVKDKKTNKTIVYKANKDDIIIQFYNESTTKNLCAVIKNKEWRENVIENRIAAEIKKLNDCERCNDCERACIR</sequence>
<dbReference type="KEGG" id="vg:65132049"/>
<keyword evidence="2" id="KW-1185">Reference proteome</keyword>
<dbReference type="GeneID" id="65132049"/>
<reference evidence="1 2" key="1">
    <citation type="submission" date="2020-07" db="EMBL/GenBank/DDBJ databases">
        <title>Taxonomic proposal: Crassvirales, a new order of highly abundant and diverse bacterial viruses.</title>
        <authorList>
            <person name="Shkoporov A.N."/>
            <person name="Stockdale S.R."/>
            <person name="Guerin E."/>
            <person name="Ross R.P."/>
            <person name="Hill C."/>
        </authorList>
    </citation>
    <scope>NUCLEOTIDE SEQUENCE [LARGE SCALE GENOMIC DNA]</scope>
</reference>
<evidence type="ECO:0000313" key="1">
    <source>
        <dbReference type="EMBL" id="QOR57878.1"/>
    </source>
</evidence>
<accession>A0A7M1RU54</accession>
<protein>
    <submittedName>
        <fullName evidence="1">Uncharacterized protein</fullName>
    </submittedName>
</protein>